<dbReference type="EMBL" id="CM047940">
    <property type="protein sequence ID" value="KAI9904727.1"/>
    <property type="molecule type" value="Genomic_DNA"/>
</dbReference>
<reference evidence="1" key="1">
    <citation type="submission" date="2022-10" db="EMBL/GenBank/DDBJ databases">
        <title>Complete Genome of Trichothecium roseum strain YXFP-22015, a Plant Pathogen Isolated from Citrus.</title>
        <authorList>
            <person name="Wang Y."/>
            <person name="Zhu L."/>
        </authorList>
    </citation>
    <scope>NUCLEOTIDE SEQUENCE</scope>
    <source>
        <strain evidence="1">YXFP-22015</strain>
    </source>
</reference>
<evidence type="ECO:0000313" key="1">
    <source>
        <dbReference type="EMBL" id="KAI9904727.1"/>
    </source>
</evidence>
<comment type="caution">
    <text evidence="1">The sequence shown here is derived from an EMBL/GenBank/DDBJ whole genome shotgun (WGS) entry which is preliminary data.</text>
</comment>
<organism evidence="1 2">
    <name type="scientific">Trichothecium roseum</name>
    <dbReference type="NCBI Taxonomy" id="47278"/>
    <lineage>
        <taxon>Eukaryota</taxon>
        <taxon>Fungi</taxon>
        <taxon>Dikarya</taxon>
        <taxon>Ascomycota</taxon>
        <taxon>Pezizomycotina</taxon>
        <taxon>Sordariomycetes</taxon>
        <taxon>Hypocreomycetidae</taxon>
        <taxon>Hypocreales</taxon>
        <taxon>Hypocreales incertae sedis</taxon>
        <taxon>Trichothecium</taxon>
    </lineage>
</organism>
<accession>A0ACC0VED4</accession>
<keyword evidence="2" id="KW-1185">Reference proteome</keyword>
<dbReference type="Proteomes" id="UP001163324">
    <property type="component" value="Chromosome 1"/>
</dbReference>
<evidence type="ECO:0000313" key="2">
    <source>
        <dbReference type="Proteomes" id="UP001163324"/>
    </source>
</evidence>
<gene>
    <name evidence="1" type="ORF">N3K66_001256</name>
</gene>
<protein>
    <submittedName>
        <fullName evidence="1">Uncharacterized protein</fullName>
    </submittedName>
</protein>
<sequence length="384" mass="42729">MPTTPPRRSQRLSNGQNPPSRNRSRKGLLYNNQWWCNCDPRQKAVKREVQSDRPTKGQRFYTCARNPSCKFFLWEDQALERQRGGTTEDIGDEIPPREHPEQLGPAFTQRRLTSLGFEVQPGSTQEVRRDSDETTPPSSPTPTQRQSGGAARGNRMPVRNGESSRAGPSNNVGGASLGSPVQMTPFSPSKRKRTDPAVVEDVTDLSDIDSEDEAELAELADQSAKKYAASRDKGKRPEQAYETPSVIRTTHVEGLPTPTTNHRHVARTLFPDASTTRRRAVAFDTPGSPSDAAGDISKQVLALLSQHSLPASTMNSVSDALATAVRRTEGIARGREAARETVRRKEEELAQMQERIRALENKERMYEAQVTNMKAGIMRLYQEH</sequence>
<proteinExistence type="predicted"/>
<name>A0ACC0VED4_9HYPO</name>